<name>A0AAW1RBQ4_9CHLO</name>
<dbReference type="PANTHER" id="PTHR38019:SF1">
    <property type="entry name" value="N-ACETYLTRANSFERASE DOMAIN-CONTAINING PROTEIN"/>
    <property type="match status" value="1"/>
</dbReference>
<dbReference type="PANTHER" id="PTHR38019">
    <property type="entry name" value="KDA ANTIGEN P200, PUTATIVE-RELATED"/>
    <property type="match status" value="1"/>
</dbReference>
<protein>
    <submittedName>
        <fullName evidence="3">Uncharacterized protein</fullName>
    </submittedName>
</protein>
<feature type="region of interest" description="Disordered" evidence="2">
    <location>
        <begin position="268"/>
        <end position="298"/>
    </location>
</feature>
<evidence type="ECO:0000256" key="1">
    <source>
        <dbReference type="SAM" id="Coils"/>
    </source>
</evidence>
<feature type="region of interest" description="Disordered" evidence="2">
    <location>
        <begin position="1"/>
        <end position="33"/>
    </location>
</feature>
<dbReference type="EMBL" id="JALJOU010000048">
    <property type="protein sequence ID" value="KAK9830997.1"/>
    <property type="molecule type" value="Genomic_DNA"/>
</dbReference>
<evidence type="ECO:0000313" key="4">
    <source>
        <dbReference type="Proteomes" id="UP001445335"/>
    </source>
</evidence>
<keyword evidence="1" id="KW-0175">Coiled coil</keyword>
<reference evidence="3 4" key="1">
    <citation type="journal article" date="2024" name="Nat. Commun.">
        <title>Phylogenomics reveals the evolutionary origins of lichenization in chlorophyte algae.</title>
        <authorList>
            <person name="Puginier C."/>
            <person name="Libourel C."/>
            <person name="Otte J."/>
            <person name="Skaloud P."/>
            <person name="Haon M."/>
            <person name="Grisel S."/>
            <person name="Petersen M."/>
            <person name="Berrin J.G."/>
            <person name="Delaux P.M."/>
            <person name="Dal Grande F."/>
            <person name="Keller J."/>
        </authorList>
    </citation>
    <scope>NUCLEOTIDE SEQUENCE [LARGE SCALE GENOMIC DNA]</scope>
    <source>
        <strain evidence="3 4">SAG 245.80</strain>
    </source>
</reference>
<dbReference type="AlphaFoldDB" id="A0AAW1RBQ4"/>
<comment type="caution">
    <text evidence="3">The sequence shown here is derived from an EMBL/GenBank/DDBJ whole genome shotgun (WGS) entry which is preliminary data.</text>
</comment>
<feature type="region of interest" description="Disordered" evidence="2">
    <location>
        <begin position="366"/>
        <end position="389"/>
    </location>
</feature>
<proteinExistence type="predicted"/>
<gene>
    <name evidence="3" type="ORF">WJX81_006970</name>
</gene>
<dbReference type="Proteomes" id="UP001445335">
    <property type="component" value="Unassembled WGS sequence"/>
</dbReference>
<keyword evidence="4" id="KW-1185">Reference proteome</keyword>
<feature type="compositionally biased region" description="Basic and acidic residues" evidence="2">
    <location>
        <begin position="1"/>
        <end position="10"/>
    </location>
</feature>
<evidence type="ECO:0000256" key="2">
    <source>
        <dbReference type="SAM" id="MobiDB-lite"/>
    </source>
</evidence>
<feature type="coiled-coil region" evidence="1">
    <location>
        <begin position="477"/>
        <end position="504"/>
    </location>
</feature>
<feature type="region of interest" description="Disordered" evidence="2">
    <location>
        <begin position="140"/>
        <end position="162"/>
    </location>
</feature>
<evidence type="ECO:0000313" key="3">
    <source>
        <dbReference type="EMBL" id="KAK9830997.1"/>
    </source>
</evidence>
<organism evidence="3 4">
    <name type="scientific">Elliptochloris bilobata</name>
    <dbReference type="NCBI Taxonomy" id="381761"/>
    <lineage>
        <taxon>Eukaryota</taxon>
        <taxon>Viridiplantae</taxon>
        <taxon>Chlorophyta</taxon>
        <taxon>core chlorophytes</taxon>
        <taxon>Trebouxiophyceae</taxon>
        <taxon>Trebouxiophyceae incertae sedis</taxon>
        <taxon>Elliptochloris clade</taxon>
        <taxon>Elliptochloris</taxon>
    </lineage>
</organism>
<sequence>MPRRFHEGQKQRVALAPEQPVHDMASPEAAARQPRAWLTELQRAKEEAVRGTRPKVTIADVCERANDPRPLGSLEPTSPRSVEACLRLGIEPESLRYRPLDAFLLSSQASDLAELAFNFNEAVRQERLTALVEERQRVLAEDDRGSTPGKAGAGLPAGQAGDAPDMVAKEAKRLEVMKRRQQREMGQMVAYEVARKKMQDKAEAKLATMEMRAEDARKEAVSREKEWRLQQHERELVRAEEEAEREAEVKVIEAARYEREMEIARQEAEEEKLRRKEAYTREQERRTKAEDARRETERLLRGQQAELEAKKADMARRDVERNAARAEAAAEAAVQNQAVKAKAEARIAAALATNAQQLRDRRAAFNEKQAHNEARRRQKEATRHEEDMRKRVQEAEAEAARKGTYAAALAREAVRVTSIQARQAAKEASLAAAAAAREHENEMRALQRHLDLDFKRNRVEAMKRRDTYIRSQLLSKIRSETEKARELLSQRAALQEQRKRANMDASFQRQRLLQAVERVQASKNWAALASGNLDAFTR</sequence>
<accession>A0AAW1RBQ4</accession>